<evidence type="ECO:0000256" key="11">
    <source>
        <dbReference type="ARBA" id="ARBA00023239"/>
    </source>
</evidence>
<sequence>MSVEIRVLLDQSPRGALFFPLLSLSRIWVAARTVPAPPAHPLCRSQPTSVGVRYAVSPTRTGRKRVLCTVYASSSIAYKPSWPPRDGACSISSKPGSGGFVLTMPSTSCFADVVRRSTYSAPMIFMRPNATPKSRTERQMYMPRAYHPYDLKRCLRRWYLVAPGGSEGASGGGEAVRRAGKWVKRRELGVARGVWAGLVSGRKVGRMAGPRRERRRGMRARKRRTIIVQRKDTFIYVSCDPPSSLSALMASPFEGPEKLLEIWFAPSPADLADAASPRCGLRTVHSSVWEEMLDIVKCKVLSVVHGDEMDAYLLSESSFFVSPHRLILKTCGTTLNLLGLPRILEIAATQANLPRVHRCFYSRKSFMFPERQLGPHRDWKHEVEFLDNIFPNGAAYTVGKVNGDHWLLYMSGPPDSESIPASPASPSSSGSLLPDYTIEILMSDLAPAARQSFFPASNQIDSPSIDAQALSTSLGISEIFPSHLTTLDAYSFTPCGYSANALIKWGTDPVSKINYAVGEGYYTIHVTPEEGWSYASFECNVPLPPSRPAPQDSKTIPDLLSLIRRVVSIFQPGRLSLTLFISSEDNENDQGESAVETAQRAFKAALFPPLAGDAVPTGLSEYKRTDKINYEFGGYDLAFASFELKR</sequence>
<dbReference type="NCBIfam" id="TIGR00535">
    <property type="entry name" value="SAM_DCase"/>
    <property type="match status" value="1"/>
</dbReference>
<evidence type="ECO:0000313" key="14">
    <source>
        <dbReference type="EMBL" id="KAJ7045373.1"/>
    </source>
</evidence>
<name>A0AAD6TG09_9AGAR</name>
<dbReference type="PROSITE" id="PS01336">
    <property type="entry name" value="ADOMETDC"/>
    <property type="match status" value="1"/>
</dbReference>
<reference evidence="14" key="1">
    <citation type="submission" date="2023-03" db="EMBL/GenBank/DDBJ databases">
        <title>Massive genome expansion in bonnet fungi (Mycena s.s.) driven by repeated elements and novel gene families across ecological guilds.</title>
        <authorList>
            <consortium name="Lawrence Berkeley National Laboratory"/>
            <person name="Harder C.B."/>
            <person name="Miyauchi S."/>
            <person name="Viragh M."/>
            <person name="Kuo A."/>
            <person name="Thoen E."/>
            <person name="Andreopoulos B."/>
            <person name="Lu D."/>
            <person name="Skrede I."/>
            <person name="Drula E."/>
            <person name="Henrissat B."/>
            <person name="Morin E."/>
            <person name="Kohler A."/>
            <person name="Barry K."/>
            <person name="LaButti K."/>
            <person name="Morin E."/>
            <person name="Salamov A."/>
            <person name="Lipzen A."/>
            <person name="Mereny Z."/>
            <person name="Hegedus B."/>
            <person name="Baldrian P."/>
            <person name="Stursova M."/>
            <person name="Weitz H."/>
            <person name="Taylor A."/>
            <person name="Grigoriev I.V."/>
            <person name="Nagy L.G."/>
            <person name="Martin F."/>
            <person name="Kauserud H."/>
        </authorList>
    </citation>
    <scope>NUCLEOTIDE SEQUENCE</scope>
    <source>
        <strain evidence="14">CBHHK200</strain>
    </source>
</reference>
<evidence type="ECO:0000256" key="7">
    <source>
        <dbReference type="ARBA" id="ARBA00022813"/>
    </source>
</evidence>
<dbReference type="InterPro" id="IPR001985">
    <property type="entry name" value="S-AdoMet_decarboxylase_euk"/>
</dbReference>
<evidence type="ECO:0000256" key="9">
    <source>
        <dbReference type="ARBA" id="ARBA00023115"/>
    </source>
</evidence>
<keyword evidence="11" id="KW-0456">Lyase</keyword>
<evidence type="ECO:0000256" key="10">
    <source>
        <dbReference type="ARBA" id="ARBA00023145"/>
    </source>
</evidence>
<dbReference type="SUPFAM" id="SSF56276">
    <property type="entry name" value="S-adenosylmethionine decarboxylase"/>
    <property type="match status" value="1"/>
</dbReference>
<dbReference type="GO" id="GO:0008295">
    <property type="term" value="P:spermidine biosynthetic process"/>
    <property type="evidence" value="ECO:0007669"/>
    <property type="project" value="UniProtKB-KW"/>
</dbReference>
<evidence type="ECO:0000256" key="4">
    <source>
        <dbReference type="ARBA" id="ARBA00012357"/>
    </source>
</evidence>
<keyword evidence="5" id="KW-0949">S-adenosyl-L-methionine</keyword>
<dbReference type="EMBL" id="JARJCM010000004">
    <property type="protein sequence ID" value="KAJ7045373.1"/>
    <property type="molecule type" value="Genomic_DNA"/>
</dbReference>
<dbReference type="Proteomes" id="UP001218188">
    <property type="component" value="Unassembled WGS sequence"/>
</dbReference>
<keyword evidence="15" id="KW-1185">Reference proteome</keyword>
<keyword evidence="10" id="KW-0865">Zymogen</keyword>
<dbReference type="GO" id="GO:0004014">
    <property type="term" value="F:adenosylmethionine decarboxylase activity"/>
    <property type="evidence" value="ECO:0007669"/>
    <property type="project" value="UniProtKB-EC"/>
</dbReference>
<keyword evidence="12" id="KW-0704">Schiff base</keyword>
<keyword evidence="7" id="KW-0068">Autocatalytic cleavage</keyword>
<dbReference type="EC" id="4.1.1.50" evidence="4"/>
<evidence type="ECO:0000256" key="12">
    <source>
        <dbReference type="ARBA" id="ARBA00023270"/>
    </source>
</evidence>
<dbReference type="InterPro" id="IPR016067">
    <property type="entry name" value="S-AdoMet_deCO2ase_core"/>
</dbReference>
<dbReference type="PANTHER" id="PTHR11570:SF0">
    <property type="entry name" value="S-ADENOSYLMETHIONINE DECARBOXYLASE PROENZYME"/>
    <property type="match status" value="1"/>
</dbReference>
<comment type="caution">
    <text evidence="14">The sequence shown here is derived from an EMBL/GenBank/DDBJ whole genome shotgun (WGS) entry which is preliminary data.</text>
</comment>
<dbReference type="Gene3D" id="3.60.90.10">
    <property type="entry name" value="S-adenosylmethionine decarboxylase"/>
    <property type="match status" value="1"/>
</dbReference>
<keyword evidence="9" id="KW-0620">Polyamine biosynthesis</keyword>
<evidence type="ECO:0000256" key="8">
    <source>
        <dbReference type="ARBA" id="ARBA00023066"/>
    </source>
</evidence>
<comment type="similarity">
    <text evidence="3">Belongs to the eukaryotic AdoMetDC family.</text>
</comment>
<dbReference type="GO" id="GO:0005829">
    <property type="term" value="C:cytosol"/>
    <property type="evidence" value="ECO:0007669"/>
    <property type="project" value="TreeGrafter"/>
</dbReference>
<evidence type="ECO:0000256" key="2">
    <source>
        <dbReference type="ARBA" id="ARBA00004911"/>
    </source>
</evidence>
<keyword evidence="6" id="KW-0210">Decarboxylase</keyword>
<organism evidence="14 15">
    <name type="scientific">Mycena alexandri</name>
    <dbReference type="NCBI Taxonomy" id="1745969"/>
    <lineage>
        <taxon>Eukaryota</taxon>
        <taxon>Fungi</taxon>
        <taxon>Dikarya</taxon>
        <taxon>Basidiomycota</taxon>
        <taxon>Agaricomycotina</taxon>
        <taxon>Agaricomycetes</taxon>
        <taxon>Agaricomycetidae</taxon>
        <taxon>Agaricales</taxon>
        <taxon>Marasmiineae</taxon>
        <taxon>Mycenaceae</taxon>
        <taxon>Mycena</taxon>
    </lineage>
</organism>
<accession>A0AAD6TG09</accession>
<dbReference type="PANTHER" id="PTHR11570">
    <property type="entry name" value="S-ADENOSYLMETHIONINE DECARBOXYLASE"/>
    <property type="match status" value="1"/>
</dbReference>
<comment type="cofactor">
    <cofactor evidence="1">
        <name>pyruvate</name>
        <dbReference type="ChEBI" id="CHEBI:15361"/>
    </cofactor>
</comment>
<evidence type="ECO:0000256" key="13">
    <source>
        <dbReference type="ARBA" id="ARBA00023317"/>
    </source>
</evidence>
<gene>
    <name evidence="14" type="ORF">C8F04DRAFT_432269</name>
</gene>
<keyword evidence="13" id="KW-0670">Pyruvate</keyword>
<dbReference type="InterPro" id="IPR018166">
    <property type="entry name" value="S-AdoMet_deCO2ase_CS"/>
</dbReference>
<evidence type="ECO:0000256" key="5">
    <source>
        <dbReference type="ARBA" id="ARBA00022691"/>
    </source>
</evidence>
<evidence type="ECO:0000256" key="1">
    <source>
        <dbReference type="ARBA" id="ARBA00001928"/>
    </source>
</evidence>
<dbReference type="AlphaFoldDB" id="A0AAD6TG09"/>
<proteinExistence type="inferred from homology"/>
<evidence type="ECO:0000256" key="3">
    <source>
        <dbReference type="ARBA" id="ARBA00008466"/>
    </source>
</evidence>
<protein>
    <recommendedName>
        <fullName evidence="4">adenosylmethionine decarboxylase</fullName>
        <ecNumber evidence="4">4.1.1.50</ecNumber>
    </recommendedName>
</protein>
<dbReference type="Pfam" id="PF01536">
    <property type="entry name" value="SAM_decarbox"/>
    <property type="match status" value="1"/>
</dbReference>
<evidence type="ECO:0000256" key="6">
    <source>
        <dbReference type="ARBA" id="ARBA00022793"/>
    </source>
</evidence>
<comment type="pathway">
    <text evidence="2">Amine and polyamine biosynthesis; S-adenosylmethioninamine biosynthesis; S-adenosylmethioninamine from S-adenosyl-L-methionine: step 1/1.</text>
</comment>
<dbReference type="GO" id="GO:0006597">
    <property type="term" value="P:spermine biosynthetic process"/>
    <property type="evidence" value="ECO:0007669"/>
    <property type="project" value="InterPro"/>
</dbReference>
<keyword evidence="8" id="KW-0745">Spermidine biosynthesis</keyword>
<dbReference type="InterPro" id="IPR048283">
    <property type="entry name" value="AdoMetDC-like"/>
</dbReference>
<evidence type="ECO:0000313" key="15">
    <source>
        <dbReference type="Proteomes" id="UP001218188"/>
    </source>
</evidence>